<feature type="compositionally biased region" description="Polar residues" evidence="1">
    <location>
        <begin position="188"/>
        <end position="197"/>
    </location>
</feature>
<feature type="region of interest" description="Disordered" evidence="1">
    <location>
        <begin position="1"/>
        <end position="80"/>
    </location>
</feature>
<keyword evidence="3" id="KW-1185">Reference proteome</keyword>
<organism evidence="2 3">
    <name type="scientific">Wolfiporia cocos (strain MD-104)</name>
    <name type="common">Brown rot fungus</name>
    <dbReference type="NCBI Taxonomy" id="742152"/>
    <lineage>
        <taxon>Eukaryota</taxon>
        <taxon>Fungi</taxon>
        <taxon>Dikarya</taxon>
        <taxon>Basidiomycota</taxon>
        <taxon>Agaricomycotina</taxon>
        <taxon>Agaricomycetes</taxon>
        <taxon>Polyporales</taxon>
        <taxon>Phaeolaceae</taxon>
        <taxon>Wolfiporia</taxon>
    </lineage>
</organism>
<evidence type="ECO:0000313" key="2">
    <source>
        <dbReference type="EMBL" id="PCH40614.1"/>
    </source>
</evidence>
<dbReference type="Proteomes" id="UP000218811">
    <property type="component" value="Unassembled WGS sequence"/>
</dbReference>
<accession>A0A2H3JV71</accession>
<feature type="compositionally biased region" description="Polar residues" evidence="1">
    <location>
        <begin position="65"/>
        <end position="74"/>
    </location>
</feature>
<feature type="compositionally biased region" description="Low complexity" evidence="1">
    <location>
        <begin position="46"/>
        <end position="60"/>
    </location>
</feature>
<protein>
    <submittedName>
        <fullName evidence="2">Uncharacterized protein</fullName>
    </submittedName>
</protein>
<name>A0A2H3JV71_WOLCO</name>
<feature type="region of interest" description="Disordered" evidence="1">
    <location>
        <begin position="176"/>
        <end position="216"/>
    </location>
</feature>
<feature type="compositionally biased region" description="Basic residues" evidence="1">
    <location>
        <begin position="1"/>
        <end position="10"/>
    </location>
</feature>
<gene>
    <name evidence="2" type="ORF">WOLCODRAFT_168078</name>
</gene>
<evidence type="ECO:0000313" key="3">
    <source>
        <dbReference type="Proteomes" id="UP000218811"/>
    </source>
</evidence>
<dbReference type="AlphaFoldDB" id="A0A2H3JV71"/>
<reference evidence="2 3" key="1">
    <citation type="journal article" date="2012" name="Science">
        <title>The Paleozoic origin of enzymatic lignin decomposition reconstructed from 31 fungal genomes.</title>
        <authorList>
            <person name="Floudas D."/>
            <person name="Binder M."/>
            <person name="Riley R."/>
            <person name="Barry K."/>
            <person name="Blanchette R.A."/>
            <person name="Henrissat B."/>
            <person name="Martinez A.T."/>
            <person name="Otillar R."/>
            <person name="Spatafora J.W."/>
            <person name="Yadav J.S."/>
            <person name="Aerts A."/>
            <person name="Benoit I."/>
            <person name="Boyd A."/>
            <person name="Carlson A."/>
            <person name="Copeland A."/>
            <person name="Coutinho P.M."/>
            <person name="de Vries R.P."/>
            <person name="Ferreira P."/>
            <person name="Findley K."/>
            <person name="Foster B."/>
            <person name="Gaskell J."/>
            <person name="Glotzer D."/>
            <person name="Gorecki P."/>
            <person name="Heitman J."/>
            <person name="Hesse C."/>
            <person name="Hori C."/>
            <person name="Igarashi K."/>
            <person name="Jurgens J.A."/>
            <person name="Kallen N."/>
            <person name="Kersten P."/>
            <person name="Kohler A."/>
            <person name="Kuees U."/>
            <person name="Kumar T.K.A."/>
            <person name="Kuo A."/>
            <person name="LaButti K."/>
            <person name="Larrondo L.F."/>
            <person name="Lindquist E."/>
            <person name="Ling A."/>
            <person name="Lombard V."/>
            <person name="Lucas S."/>
            <person name="Lundell T."/>
            <person name="Martin R."/>
            <person name="McLaughlin D.J."/>
            <person name="Morgenstern I."/>
            <person name="Morin E."/>
            <person name="Murat C."/>
            <person name="Nagy L.G."/>
            <person name="Nolan M."/>
            <person name="Ohm R.A."/>
            <person name="Patyshakuliyeva A."/>
            <person name="Rokas A."/>
            <person name="Ruiz-Duenas F.J."/>
            <person name="Sabat G."/>
            <person name="Salamov A."/>
            <person name="Samejima M."/>
            <person name="Schmutz J."/>
            <person name="Slot J.C."/>
            <person name="St John F."/>
            <person name="Stenlid J."/>
            <person name="Sun H."/>
            <person name="Sun S."/>
            <person name="Syed K."/>
            <person name="Tsang A."/>
            <person name="Wiebenga A."/>
            <person name="Young D."/>
            <person name="Pisabarro A."/>
            <person name="Eastwood D.C."/>
            <person name="Martin F."/>
            <person name="Cullen D."/>
            <person name="Grigoriev I.V."/>
            <person name="Hibbett D.S."/>
        </authorList>
    </citation>
    <scope>NUCLEOTIDE SEQUENCE [LARGE SCALE GENOMIC DNA]</scope>
    <source>
        <strain evidence="2 3">MD-104</strain>
    </source>
</reference>
<feature type="compositionally biased region" description="Low complexity" evidence="1">
    <location>
        <begin position="15"/>
        <end position="37"/>
    </location>
</feature>
<dbReference type="EMBL" id="KB468054">
    <property type="protein sequence ID" value="PCH40614.1"/>
    <property type="molecule type" value="Genomic_DNA"/>
</dbReference>
<proteinExistence type="predicted"/>
<sequence>MRTQPRRQARNHLQSHTTSNTSTSASSPPAAALPPSSWHRMKRPSLHLLLHKLSGGTSSKPAKLPTSSSTNAVSSKVPPSLIPKVPLSPTIVPALPSLHTSSKLPASVSSASLTLSAGLGELNTYPQISVVSASMPSPVHEDLMNAGASLHPSVKLKLEASPHPCVQQLALAESKLAVPPKEGGGRQSADTVTSSRPSGEPLPRQSGEAPHRRALK</sequence>
<evidence type="ECO:0000256" key="1">
    <source>
        <dbReference type="SAM" id="MobiDB-lite"/>
    </source>
</evidence>